<evidence type="ECO:0000313" key="2">
    <source>
        <dbReference type="Proteomes" id="UP000324758"/>
    </source>
</evidence>
<dbReference type="Proteomes" id="UP000324758">
    <property type="component" value="Unassembled WGS sequence"/>
</dbReference>
<comment type="caution">
    <text evidence="1">The sequence shown here is derived from an EMBL/GenBank/DDBJ whole genome shotgun (WGS) entry which is preliminary data.</text>
</comment>
<dbReference type="EMBL" id="VSSS01000137">
    <property type="protein sequence ID" value="TYL80837.1"/>
    <property type="molecule type" value="Genomic_DNA"/>
</dbReference>
<name>A0A5D3K4I9_9BRAD</name>
<dbReference type="RefSeq" id="WP_148779126.1">
    <property type="nucleotide sequence ID" value="NZ_VSSS01000137.1"/>
</dbReference>
<evidence type="ECO:0000313" key="1">
    <source>
        <dbReference type="EMBL" id="TYL80837.1"/>
    </source>
</evidence>
<protein>
    <submittedName>
        <fullName evidence="1">Uncharacterized protein</fullName>
    </submittedName>
</protein>
<gene>
    <name evidence="1" type="ORF">FXB40_47530</name>
</gene>
<reference evidence="1 2" key="1">
    <citation type="submission" date="2019-08" db="EMBL/GenBank/DDBJ databases">
        <title>Bradyrhizobium hipponensis sp. nov., a rhizobium isolated from a Lupinus angustifolius root nodule in Tunisia.</title>
        <authorList>
            <person name="Off K."/>
            <person name="Rejili M."/>
            <person name="Mars M."/>
            <person name="Brachmann A."/>
            <person name="Marin M."/>
        </authorList>
    </citation>
    <scope>NUCLEOTIDE SEQUENCE [LARGE SCALE GENOMIC DNA]</scope>
    <source>
        <strain evidence="1 2">CTAW71</strain>
    </source>
</reference>
<keyword evidence="2" id="KW-1185">Reference proteome</keyword>
<sequence>MTKAENRAAAKAYHKERMRRFDEEAEAERVKADLAELDRLRRYLIFGRQARRGGDREKLTKAIDDYVEEMTGDRTTLHAKNHKRG</sequence>
<accession>A0A5D3K4I9</accession>
<organism evidence="1 2">
    <name type="scientific">Bradyrhizobium rifense</name>
    <dbReference type="NCBI Taxonomy" id="515499"/>
    <lineage>
        <taxon>Bacteria</taxon>
        <taxon>Pseudomonadati</taxon>
        <taxon>Pseudomonadota</taxon>
        <taxon>Alphaproteobacteria</taxon>
        <taxon>Hyphomicrobiales</taxon>
        <taxon>Nitrobacteraceae</taxon>
        <taxon>Bradyrhizobium</taxon>
    </lineage>
</organism>
<dbReference type="AlphaFoldDB" id="A0A5D3K4I9"/>
<dbReference type="OrthoDB" id="8258812at2"/>
<proteinExistence type="predicted"/>